<dbReference type="Proteomes" id="UP000694853">
    <property type="component" value="Unplaced"/>
</dbReference>
<evidence type="ECO:0000313" key="5">
    <source>
        <dbReference type="Proteomes" id="UP000694853"/>
    </source>
</evidence>
<keyword evidence="5" id="KW-1185">Reference proteome</keyword>
<dbReference type="KEGG" id="aprc:113862161"/>
<feature type="domain" description="Disease resistance protein winged helix" evidence="3">
    <location>
        <begin position="14"/>
        <end position="84"/>
    </location>
</feature>
<proteinExistence type="predicted"/>
<reference evidence="6" key="2">
    <citation type="submission" date="2025-08" db="UniProtKB">
        <authorList>
            <consortium name="RefSeq"/>
        </authorList>
    </citation>
    <scope>IDENTIFICATION</scope>
    <source>
        <tissue evidence="6">Young leaves</tissue>
    </source>
</reference>
<dbReference type="PANTHER" id="PTHR36766">
    <property type="entry name" value="PLANT BROAD-SPECTRUM MILDEW RESISTANCE PROTEIN RPW8"/>
    <property type="match status" value="1"/>
</dbReference>
<dbReference type="InterPro" id="IPR032675">
    <property type="entry name" value="LRR_dom_sf"/>
</dbReference>
<protein>
    <submittedName>
        <fullName evidence="6">Disease resistance protein At3g14460</fullName>
    </submittedName>
</protein>
<dbReference type="RefSeq" id="XP_027351089.1">
    <property type="nucleotide sequence ID" value="XM_027495288.1"/>
</dbReference>
<dbReference type="SUPFAM" id="SSF52058">
    <property type="entry name" value="L domain-like"/>
    <property type="match status" value="1"/>
</dbReference>
<name>A0A8B8L8M6_ABRPR</name>
<dbReference type="Pfam" id="PF23559">
    <property type="entry name" value="WHD_DRP"/>
    <property type="match status" value="1"/>
</dbReference>
<dbReference type="FunFam" id="1.10.10.10:FF:000322">
    <property type="entry name" value="Probable disease resistance protein At1g63360"/>
    <property type="match status" value="1"/>
</dbReference>
<evidence type="ECO:0000256" key="2">
    <source>
        <dbReference type="ARBA" id="ARBA00022821"/>
    </source>
</evidence>
<reference evidence="5" key="1">
    <citation type="journal article" date="2019" name="Toxins">
        <title>Detection of Abrin-Like and Prepropulchellin-Like Toxin Genes and Transcripts Using Whole Genome Sequencing and Full-Length Transcript Sequencing of Abrus precatorius.</title>
        <authorList>
            <person name="Hovde B.T."/>
            <person name="Daligault H.E."/>
            <person name="Hanschen E.R."/>
            <person name="Kunde Y.A."/>
            <person name="Johnson M.B."/>
            <person name="Starkenburg S.R."/>
            <person name="Johnson S.L."/>
        </authorList>
    </citation>
    <scope>NUCLEOTIDE SEQUENCE [LARGE SCALE GENOMIC DNA]</scope>
</reference>
<sequence>MPSHMRHCFAYFSLYPKDSGFTSSQITNLWVALGLLQSSDGSQKQENIARQYIDELRSRSFLQDFEDFGHFYYFKVHDLVHDLALYVAKEEFVVVNSHTRNIPEHVRHLSIVENNSLGRTLFPKSRSVRSILFPIDGVGLDSETLLDTWVARYKYLRVLDLSDSSFQTLPNSTDKLEHLRILNLSNNRKIKRLPHSICKLQNLLVLSLRGCMELETLPKGLGKLISLRQLYITTKQSVLSHNEISSLSNLQTLSFEYCYNLEFLFGVEQLSSLEALIVQSCRSLKSLPLSILPKLEALLILDCKMLNLSLMHENPIEEWPKVGSPVQRLSLKFLHLEYFQQPHKLPRWIEGAAYTLQTLLILNFSNLEMLPEWLTTMTHLKMLHIVNCPQLFYLPSDMHRLTSLEDLTIDGCSVLCRRCKPQSGQYWPMIAHIKRLSIGEPGPEWYSMFSNEDEEKR</sequence>
<evidence type="ECO:0000256" key="1">
    <source>
        <dbReference type="ARBA" id="ARBA00022737"/>
    </source>
</evidence>
<dbReference type="GeneID" id="113862161"/>
<dbReference type="GO" id="GO:0006952">
    <property type="term" value="P:defense response"/>
    <property type="evidence" value="ECO:0007669"/>
    <property type="project" value="UniProtKB-KW"/>
</dbReference>
<dbReference type="Gene3D" id="1.10.10.10">
    <property type="entry name" value="Winged helix-like DNA-binding domain superfamily/Winged helix DNA-binding domain"/>
    <property type="match status" value="1"/>
</dbReference>
<dbReference type="InterPro" id="IPR055414">
    <property type="entry name" value="LRR_R13L4/SHOC2-like"/>
</dbReference>
<gene>
    <name evidence="6" type="primary">LOC113862161</name>
</gene>
<dbReference type="InterPro" id="IPR036388">
    <property type="entry name" value="WH-like_DNA-bd_sf"/>
</dbReference>
<dbReference type="AlphaFoldDB" id="A0A8B8L8M6"/>
<evidence type="ECO:0000259" key="4">
    <source>
        <dbReference type="Pfam" id="PF23598"/>
    </source>
</evidence>
<evidence type="ECO:0000313" key="6">
    <source>
        <dbReference type="RefSeq" id="XP_027351089.1"/>
    </source>
</evidence>
<evidence type="ECO:0000259" key="3">
    <source>
        <dbReference type="Pfam" id="PF23559"/>
    </source>
</evidence>
<dbReference type="PANTHER" id="PTHR36766:SF61">
    <property type="entry name" value="NB-ARC DOMAIN DISEASE RESISTANCE PROTEIN"/>
    <property type="match status" value="1"/>
</dbReference>
<keyword evidence="2" id="KW-0611">Plant defense</keyword>
<feature type="domain" description="Disease resistance R13L4/SHOC-2-like LRR" evidence="4">
    <location>
        <begin position="150"/>
        <end position="350"/>
    </location>
</feature>
<dbReference type="InterPro" id="IPR058922">
    <property type="entry name" value="WHD_DRP"/>
</dbReference>
<dbReference type="OrthoDB" id="1415178at2759"/>
<organism evidence="5 6">
    <name type="scientific">Abrus precatorius</name>
    <name type="common">Indian licorice</name>
    <name type="synonym">Glycine abrus</name>
    <dbReference type="NCBI Taxonomy" id="3816"/>
    <lineage>
        <taxon>Eukaryota</taxon>
        <taxon>Viridiplantae</taxon>
        <taxon>Streptophyta</taxon>
        <taxon>Embryophyta</taxon>
        <taxon>Tracheophyta</taxon>
        <taxon>Spermatophyta</taxon>
        <taxon>Magnoliopsida</taxon>
        <taxon>eudicotyledons</taxon>
        <taxon>Gunneridae</taxon>
        <taxon>Pentapetalae</taxon>
        <taxon>rosids</taxon>
        <taxon>fabids</taxon>
        <taxon>Fabales</taxon>
        <taxon>Fabaceae</taxon>
        <taxon>Papilionoideae</taxon>
        <taxon>50 kb inversion clade</taxon>
        <taxon>NPAAA clade</taxon>
        <taxon>indigoferoid/millettioid clade</taxon>
        <taxon>Abreae</taxon>
        <taxon>Abrus</taxon>
    </lineage>
</organism>
<keyword evidence="1" id="KW-0677">Repeat</keyword>
<dbReference type="Pfam" id="PF23598">
    <property type="entry name" value="LRR_14"/>
    <property type="match status" value="1"/>
</dbReference>
<dbReference type="Gene3D" id="3.80.10.10">
    <property type="entry name" value="Ribonuclease Inhibitor"/>
    <property type="match status" value="1"/>
</dbReference>
<accession>A0A8B8L8M6</accession>